<dbReference type="InterPro" id="IPR036736">
    <property type="entry name" value="ACP-like_sf"/>
</dbReference>
<dbReference type="EMBL" id="KV878980">
    <property type="protein sequence ID" value="OJJ98402.1"/>
    <property type="molecule type" value="Genomic_DNA"/>
</dbReference>
<accession>A0A1L9WQH3</accession>
<keyword evidence="5" id="KW-1185">Reference proteome</keyword>
<dbReference type="Proteomes" id="UP000184546">
    <property type="component" value="Unassembled WGS sequence"/>
</dbReference>
<keyword evidence="2" id="KW-0597">Phosphoprotein</keyword>
<dbReference type="RefSeq" id="XP_020054742.1">
    <property type="nucleotide sequence ID" value="XM_020201512.1"/>
</dbReference>
<evidence type="ECO:0000256" key="1">
    <source>
        <dbReference type="ARBA" id="ARBA00022450"/>
    </source>
</evidence>
<evidence type="ECO:0000256" key="2">
    <source>
        <dbReference type="ARBA" id="ARBA00022553"/>
    </source>
</evidence>
<evidence type="ECO:0000259" key="3">
    <source>
        <dbReference type="SMART" id="SM00823"/>
    </source>
</evidence>
<dbReference type="GeneID" id="30975326"/>
<name>A0A1L9WQH3_ASPA1</name>
<dbReference type="OrthoDB" id="329835at2759"/>
<sequence>MARISGKSENPTTHLNPWSQALPSRLLFAAWECALPGGIRDEETLYDFLIDGKDARSVIPPDRYNIDAYFSPHDKPGTVSTKHGYFLDVDLGNPTVRSAMEAGSARLITEQDFLDTLQLTIARSSARLPHDGRPAGTAAGLGQVFHNPSQVSQVMESQLPITHPDNHNIWKRDPRMPIYHNIETVAVQGEADFLVHRPEDGSESLGLGMSLTEVGVDSLVAIELRNWWKQNLAVKVSALELKSGGSMLELGELAARRLREKVLGNRQR</sequence>
<evidence type="ECO:0000313" key="5">
    <source>
        <dbReference type="Proteomes" id="UP000184546"/>
    </source>
</evidence>
<feature type="domain" description="Polyketide synthase-like phosphopantetheine-binding" evidence="3">
    <location>
        <begin position="182"/>
        <end position="258"/>
    </location>
</feature>
<dbReference type="Pfam" id="PF00109">
    <property type="entry name" value="ketoacyl-synt"/>
    <property type="match status" value="1"/>
</dbReference>
<dbReference type="PANTHER" id="PTHR43775:SF37">
    <property type="entry name" value="SI:DKEY-61P9.11"/>
    <property type="match status" value="1"/>
</dbReference>
<dbReference type="GO" id="GO:0044550">
    <property type="term" value="P:secondary metabolite biosynthetic process"/>
    <property type="evidence" value="ECO:0007669"/>
    <property type="project" value="TreeGrafter"/>
</dbReference>
<proteinExistence type="predicted"/>
<dbReference type="AlphaFoldDB" id="A0A1L9WQH3"/>
<dbReference type="InterPro" id="IPR020806">
    <property type="entry name" value="PKS_PP-bd"/>
</dbReference>
<dbReference type="STRING" id="690307.A0A1L9WQH3"/>
<dbReference type="Gene3D" id="3.40.47.10">
    <property type="match status" value="1"/>
</dbReference>
<dbReference type="SMART" id="SM00823">
    <property type="entry name" value="PKS_PP"/>
    <property type="match status" value="1"/>
</dbReference>
<dbReference type="Gene3D" id="1.10.1200.10">
    <property type="entry name" value="ACP-like"/>
    <property type="match status" value="1"/>
</dbReference>
<dbReference type="SUPFAM" id="SSF47336">
    <property type="entry name" value="ACP-like"/>
    <property type="match status" value="1"/>
</dbReference>
<dbReference type="GO" id="GO:0031177">
    <property type="term" value="F:phosphopantetheine binding"/>
    <property type="evidence" value="ECO:0007669"/>
    <property type="project" value="InterPro"/>
</dbReference>
<dbReference type="GO" id="GO:0006633">
    <property type="term" value="P:fatty acid biosynthetic process"/>
    <property type="evidence" value="ECO:0007669"/>
    <property type="project" value="TreeGrafter"/>
</dbReference>
<evidence type="ECO:0000313" key="4">
    <source>
        <dbReference type="EMBL" id="OJJ98402.1"/>
    </source>
</evidence>
<gene>
    <name evidence="4" type="ORF">ASPACDRAFT_44905</name>
</gene>
<reference evidence="5" key="1">
    <citation type="journal article" date="2017" name="Genome Biol.">
        <title>Comparative genomics reveals high biological diversity and specific adaptations in the industrially and medically important fungal genus Aspergillus.</title>
        <authorList>
            <person name="de Vries R.P."/>
            <person name="Riley R."/>
            <person name="Wiebenga A."/>
            <person name="Aguilar-Osorio G."/>
            <person name="Amillis S."/>
            <person name="Uchima C.A."/>
            <person name="Anderluh G."/>
            <person name="Asadollahi M."/>
            <person name="Askin M."/>
            <person name="Barry K."/>
            <person name="Battaglia E."/>
            <person name="Bayram O."/>
            <person name="Benocci T."/>
            <person name="Braus-Stromeyer S.A."/>
            <person name="Caldana C."/>
            <person name="Canovas D."/>
            <person name="Cerqueira G.C."/>
            <person name="Chen F."/>
            <person name="Chen W."/>
            <person name="Choi C."/>
            <person name="Clum A."/>
            <person name="Dos Santos R.A."/>
            <person name="Damasio A.R."/>
            <person name="Diallinas G."/>
            <person name="Emri T."/>
            <person name="Fekete E."/>
            <person name="Flipphi M."/>
            <person name="Freyberg S."/>
            <person name="Gallo A."/>
            <person name="Gournas C."/>
            <person name="Habgood R."/>
            <person name="Hainaut M."/>
            <person name="Harispe M.L."/>
            <person name="Henrissat B."/>
            <person name="Hilden K.S."/>
            <person name="Hope R."/>
            <person name="Hossain A."/>
            <person name="Karabika E."/>
            <person name="Karaffa L."/>
            <person name="Karanyi Z."/>
            <person name="Krasevec N."/>
            <person name="Kuo A."/>
            <person name="Kusch H."/>
            <person name="LaButti K."/>
            <person name="Lagendijk E.L."/>
            <person name="Lapidus A."/>
            <person name="Levasseur A."/>
            <person name="Lindquist E."/>
            <person name="Lipzen A."/>
            <person name="Logrieco A.F."/>
            <person name="MacCabe A."/>
            <person name="Maekelae M.R."/>
            <person name="Malavazi I."/>
            <person name="Melin P."/>
            <person name="Meyer V."/>
            <person name="Mielnichuk N."/>
            <person name="Miskei M."/>
            <person name="Molnar A.P."/>
            <person name="Mule G."/>
            <person name="Ngan C.Y."/>
            <person name="Orejas M."/>
            <person name="Orosz E."/>
            <person name="Ouedraogo J.P."/>
            <person name="Overkamp K.M."/>
            <person name="Park H.-S."/>
            <person name="Perrone G."/>
            <person name="Piumi F."/>
            <person name="Punt P.J."/>
            <person name="Ram A.F."/>
            <person name="Ramon A."/>
            <person name="Rauscher S."/>
            <person name="Record E."/>
            <person name="Riano-Pachon D.M."/>
            <person name="Robert V."/>
            <person name="Roehrig J."/>
            <person name="Ruller R."/>
            <person name="Salamov A."/>
            <person name="Salih N.S."/>
            <person name="Samson R.A."/>
            <person name="Sandor E."/>
            <person name="Sanguinetti M."/>
            <person name="Schuetze T."/>
            <person name="Sepcic K."/>
            <person name="Shelest E."/>
            <person name="Sherlock G."/>
            <person name="Sophianopoulou V."/>
            <person name="Squina F.M."/>
            <person name="Sun H."/>
            <person name="Susca A."/>
            <person name="Todd R.B."/>
            <person name="Tsang A."/>
            <person name="Unkles S.E."/>
            <person name="van de Wiele N."/>
            <person name="van Rossen-Uffink D."/>
            <person name="Oliveira J.V."/>
            <person name="Vesth T.C."/>
            <person name="Visser J."/>
            <person name="Yu J.-H."/>
            <person name="Zhou M."/>
            <person name="Andersen M.R."/>
            <person name="Archer D.B."/>
            <person name="Baker S.E."/>
            <person name="Benoit I."/>
            <person name="Brakhage A.A."/>
            <person name="Braus G.H."/>
            <person name="Fischer R."/>
            <person name="Frisvad J.C."/>
            <person name="Goldman G.H."/>
            <person name="Houbraken J."/>
            <person name="Oakley B."/>
            <person name="Pocsi I."/>
            <person name="Scazzocchio C."/>
            <person name="Seiboth B."/>
            <person name="vanKuyk P.A."/>
            <person name="Wortman J."/>
            <person name="Dyer P.S."/>
            <person name="Grigoriev I.V."/>
        </authorList>
    </citation>
    <scope>NUCLEOTIDE SEQUENCE [LARGE SCALE GENOMIC DNA]</scope>
    <source>
        <strain evidence="5">ATCC 16872 / CBS 172.66 / WB 5094</strain>
    </source>
</reference>
<dbReference type="PANTHER" id="PTHR43775">
    <property type="entry name" value="FATTY ACID SYNTHASE"/>
    <property type="match status" value="1"/>
</dbReference>
<keyword evidence="1" id="KW-0596">Phosphopantetheine</keyword>
<dbReference type="GO" id="GO:0004312">
    <property type="term" value="F:fatty acid synthase activity"/>
    <property type="evidence" value="ECO:0007669"/>
    <property type="project" value="TreeGrafter"/>
</dbReference>
<dbReference type="InterPro" id="IPR016039">
    <property type="entry name" value="Thiolase-like"/>
</dbReference>
<dbReference type="VEuPathDB" id="FungiDB:ASPACDRAFT_44905"/>
<protein>
    <recommendedName>
        <fullName evidence="3">Polyketide synthase-like phosphopantetheine-binding domain-containing protein</fullName>
    </recommendedName>
</protein>
<organism evidence="4 5">
    <name type="scientific">Aspergillus aculeatus (strain ATCC 16872 / CBS 172.66 / WB 5094)</name>
    <dbReference type="NCBI Taxonomy" id="690307"/>
    <lineage>
        <taxon>Eukaryota</taxon>
        <taxon>Fungi</taxon>
        <taxon>Dikarya</taxon>
        <taxon>Ascomycota</taxon>
        <taxon>Pezizomycotina</taxon>
        <taxon>Eurotiomycetes</taxon>
        <taxon>Eurotiomycetidae</taxon>
        <taxon>Eurotiales</taxon>
        <taxon>Aspergillaceae</taxon>
        <taxon>Aspergillus</taxon>
        <taxon>Aspergillus subgen. Circumdati</taxon>
    </lineage>
</organism>
<dbReference type="InterPro" id="IPR014030">
    <property type="entry name" value="Ketoacyl_synth_N"/>
</dbReference>
<dbReference type="SUPFAM" id="SSF53901">
    <property type="entry name" value="Thiolase-like"/>
    <property type="match status" value="1"/>
</dbReference>
<dbReference type="InterPro" id="IPR050091">
    <property type="entry name" value="PKS_NRPS_Biosynth_Enz"/>
</dbReference>